<dbReference type="Proteomes" id="UP001049176">
    <property type="component" value="Chromosome 8"/>
</dbReference>
<name>A0A9P7RRR1_9AGAR</name>
<dbReference type="KEGG" id="more:E1B28_012075"/>
<proteinExistence type="predicted"/>
<accession>A0A9P7RRR1</accession>
<evidence type="ECO:0000313" key="3">
    <source>
        <dbReference type="Proteomes" id="UP001049176"/>
    </source>
</evidence>
<dbReference type="OrthoDB" id="69177at2759"/>
<keyword evidence="3" id="KW-1185">Reference proteome</keyword>
<dbReference type="AlphaFoldDB" id="A0A9P7RRR1"/>
<feature type="region of interest" description="Disordered" evidence="1">
    <location>
        <begin position="1"/>
        <end position="30"/>
    </location>
</feature>
<evidence type="ECO:0000256" key="1">
    <source>
        <dbReference type="SAM" id="MobiDB-lite"/>
    </source>
</evidence>
<comment type="caution">
    <text evidence="2">The sequence shown here is derived from an EMBL/GenBank/DDBJ whole genome shotgun (WGS) entry which is preliminary data.</text>
</comment>
<organism evidence="2 3">
    <name type="scientific">Marasmius oreades</name>
    <name type="common">fairy-ring Marasmius</name>
    <dbReference type="NCBI Taxonomy" id="181124"/>
    <lineage>
        <taxon>Eukaryota</taxon>
        <taxon>Fungi</taxon>
        <taxon>Dikarya</taxon>
        <taxon>Basidiomycota</taxon>
        <taxon>Agaricomycotina</taxon>
        <taxon>Agaricomycetes</taxon>
        <taxon>Agaricomycetidae</taxon>
        <taxon>Agaricales</taxon>
        <taxon>Marasmiineae</taxon>
        <taxon>Marasmiaceae</taxon>
        <taxon>Marasmius</taxon>
    </lineage>
</organism>
<reference evidence="2" key="1">
    <citation type="journal article" date="2021" name="Genome Biol. Evol.">
        <title>The assembled and annotated genome of the fairy-ring fungus Marasmius oreades.</title>
        <authorList>
            <person name="Hiltunen M."/>
            <person name="Ament-Velasquez S.L."/>
            <person name="Johannesson H."/>
        </authorList>
    </citation>
    <scope>NUCLEOTIDE SEQUENCE</scope>
    <source>
        <strain evidence="2">03SP1</strain>
    </source>
</reference>
<dbReference type="GeneID" id="66081150"/>
<dbReference type="RefSeq" id="XP_043004512.1">
    <property type="nucleotide sequence ID" value="XM_043157146.1"/>
</dbReference>
<dbReference type="EMBL" id="CM032188">
    <property type="protein sequence ID" value="KAG7088041.1"/>
    <property type="molecule type" value="Genomic_DNA"/>
</dbReference>
<sequence length="135" mass="15213">MRTPNRGMIFAPSSSRRPEDVTRKKPSVSIHPDMHTPIDFVLTPSATCYAGFCVKALDDVLTPSEPQSRRGSANRFSKKIYERLKPLGEEIAIIELKDSWASITGKVGRKQVQRGYWTVSIVLRRGCRKSEQHGL</sequence>
<protein>
    <submittedName>
        <fullName evidence="2">Uncharacterized protein</fullName>
    </submittedName>
</protein>
<gene>
    <name evidence="2" type="ORF">E1B28_012075</name>
</gene>
<evidence type="ECO:0000313" key="2">
    <source>
        <dbReference type="EMBL" id="KAG7088041.1"/>
    </source>
</evidence>